<dbReference type="CDD" id="cd02214">
    <property type="entry name" value="cupin_MJ1618"/>
    <property type="match status" value="1"/>
</dbReference>
<name>A0A7Z7FBL0_9EURY</name>
<dbReference type="PROSITE" id="PS51257">
    <property type="entry name" value="PROKAR_LIPOPROTEIN"/>
    <property type="match status" value="1"/>
</dbReference>
<dbReference type="PANTHER" id="PTHR36114:SF1">
    <property type="entry name" value="16.7 KDA PROTEIN IN WHIE LOCUS"/>
    <property type="match status" value="1"/>
</dbReference>
<sequence length="312" mass="34108">MISIRKIIFAISLSILLLMVAGCVQTDGSGINDQNGNASSVGEQGTDINTSGQDSLQSAMISTESLVNDAIALMDEQGTDAFDEFRQADSKWFHDDTYLSIWTIDGIRTVYAPNVSSEGEDASGMTDYDGAPLGQYFIDTATSNEGEGWVTYQWTKPGETVPSMKYTFVKKASIGEQEYLVTSGFYVNNYVYTNSLDDIEYFTRFDTVSLGNLLHPAKVGRDLGIDYSIAHVIIKSGSSIEAHIMKNPETHYVISGEGVLYIDNVPFDVKAGDLVVIPANAVQSTENTGDTDLEFFAIDQPAWAEENEVIVE</sequence>
<dbReference type="InterPro" id="IPR052044">
    <property type="entry name" value="PKS_Associated_Protein"/>
</dbReference>
<dbReference type="GO" id="GO:0016853">
    <property type="term" value="F:isomerase activity"/>
    <property type="evidence" value="ECO:0007669"/>
    <property type="project" value="UniProtKB-KW"/>
</dbReference>
<gene>
    <name evidence="4" type="ORF">SAMN04488589_0347</name>
</gene>
<dbReference type="EMBL" id="FNCA01000001">
    <property type="protein sequence ID" value="SDF32346.1"/>
    <property type="molecule type" value="Genomic_DNA"/>
</dbReference>
<organism evidence="4 5">
    <name type="scientific">Methanolobus vulcani</name>
    <dbReference type="NCBI Taxonomy" id="38026"/>
    <lineage>
        <taxon>Archaea</taxon>
        <taxon>Methanobacteriati</taxon>
        <taxon>Methanobacteriota</taxon>
        <taxon>Stenosarchaea group</taxon>
        <taxon>Methanomicrobia</taxon>
        <taxon>Methanosarcinales</taxon>
        <taxon>Methanosarcinaceae</taxon>
        <taxon>Methanolobus</taxon>
    </lineage>
</organism>
<keyword evidence="4" id="KW-0413">Isomerase</keyword>
<dbReference type="Gene3D" id="3.30.450.20">
    <property type="entry name" value="PAS domain"/>
    <property type="match status" value="1"/>
</dbReference>
<dbReference type="AlphaFoldDB" id="A0A7Z7FBL0"/>
<dbReference type="Pfam" id="PF07883">
    <property type="entry name" value="Cupin_2"/>
    <property type="match status" value="1"/>
</dbReference>
<evidence type="ECO:0000259" key="2">
    <source>
        <dbReference type="Pfam" id="PF07883"/>
    </source>
</evidence>
<accession>A0A7Z7FBL0</accession>
<dbReference type="Pfam" id="PF08269">
    <property type="entry name" value="dCache_2"/>
    <property type="match status" value="1"/>
</dbReference>
<keyword evidence="5" id="KW-1185">Reference proteome</keyword>
<dbReference type="InterPro" id="IPR011051">
    <property type="entry name" value="RmlC_Cupin_sf"/>
</dbReference>
<evidence type="ECO:0000259" key="3">
    <source>
        <dbReference type="Pfam" id="PF08269"/>
    </source>
</evidence>
<feature type="region of interest" description="Disordered" evidence="1">
    <location>
        <begin position="32"/>
        <end position="54"/>
    </location>
</feature>
<dbReference type="InterPro" id="IPR004010">
    <property type="entry name" value="Double_Cache_2"/>
</dbReference>
<dbReference type="InterPro" id="IPR014710">
    <property type="entry name" value="RmlC-like_jellyroll"/>
</dbReference>
<feature type="domain" description="Double Cache" evidence="3">
    <location>
        <begin position="91"/>
        <end position="191"/>
    </location>
</feature>
<evidence type="ECO:0000256" key="1">
    <source>
        <dbReference type="SAM" id="MobiDB-lite"/>
    </source>
</evidence>
<protein>
    <submittedName>
        <fullName evidence="4">Mannose-6-phosphate isomerase, cupin superfamily</fullName>
    </submittedName>
</protein>
<comment type="caution">
    <text evidence="4">The sequence shown here is derived from an EMBL/GenBank/DDBJ whole genome shotgun (WGS) entry which is preliminary data.</text>
</comment>
<evidence type="ECO:0000313" key="4">
    <source>
        <dbReference type="EMBL" id="SDF32346.1"/>
    </source>
</evidence>
<feature type="domain" description="Cupin type-2" evidence="2">
    <location>
        <begin position="231"/>
        <end position="298"/>
    </location>
</feature>
<proteinExistence type="predicted"/>
<evidence type="ECO:0000313" key="5">
    <source>
        <dbReference type="Proteomes" id="UP000199259"/>
    </source>
</evidence>
<dbReference type="PANTHER" id="PTHR36114">
    <property type="entry name" value="16.7 KDA PROTEIN IN WHIE LOCUS"/>
    <property type="match status" value="1"/>
</dbReference>
<dbReference type="SUPFAM" id="SSF51182">
    <property type="entry name" value="RmlC-like cupins"/>
    <property type="match status" value="1"/>
</dbReference>
<reference evidence="4 5" key="1">
    <citation type="submission" date="2016-10" db="EMBL/GenBank/DDBJ databases">
        <authorList>
            <person name="Varghese N."/>
            <person name="Submissions S."/>
        </authorList>
    </citation>
    <scope>NUCLEOTIDE SEQUENCE [LARGE SCALE GENOMIC DNA]</scope>
    <source>
        <strain evidence="4 5">PL 12/M</strain>
    </source>
</reference>
<dbReference type="Gene3D" id="2.60.120.10">
    <property type="entry name" value="Jelly Rolls"/>
    <property type="match status" value="1"/>
</dbReference>
<dbReference type="Proteomes" id="UP000199259">
    <property type="component" value="Unassembled WGS sequence"/>
</dbReference>
<dbReference type="InterPro" id="IPR013096">
    <property type="entry name" value="Cupin_2"/>
</dbReference>